<feature type="chain" id="PRO_5005201736" evidence="1">
    <location>
        <begin position="25"/>
        <end position="122"/>
    </location>
</feature>
<keyword evidence="3" id="KW-1185">Reference proteome</keyword>
<sequence>MHFFKPLAVVVSAFLAAGAMLVGATPVPEPQFGAESGSMDRLSEELKVVNEGGLLNVRVIESYEEGGLRGHSVAVLSLDLTVEIASNLFPVHVRIGCYGMDLFVAQSRNIAFHLFTERAHAG</sequence>
<organism evidence="2 3">
    <name type="scientific">Schizopora paradoxa</name>
    <dbReference type="NCBI Taxonomy" id="27342"/>
    <lineage>
        <taxon>Eukaryota</taxon>
        <taxon>Fungi</taxon>
        <taxon>Dikarya</taxon>
        <taxon>Basidiomycota</taxon>
        <taxon>Agaricomycotina</taxon>
        <taxon>Agaricomycetes</taxon>
        <taxon>Hymenochaetales</taxon>
        <taxon>Schizoporaceae</taxon>
        <taxon>Schizopora</taxon>
    </lineage>
</organism>
<accession>A0A0H2RCQ7</accession>
<keyword evidence="1" id="KW-0732">Signal</keyword>
<gene>
    <name evidence="2" type="ORF">SCHPADRAFT_894784</name>
</gene>
<dbReference type="Proteomes" id="UP000053477">
    <property type="component" value="Unassembled WGS sequence"/>
</dbReference>
<dbReference type="AlphaFoldDB" id="A0A0H2RCQ7"/>
<dbReference type="InParanoid" id="A0A0H2RCQ7"/>
<name>A0A0H2RCQ7_9AGAM</name>
<protein>
    <submittedName>
        <fullName evidence="2">Uncharacterized protein</fullName>
    </submittedName>
</protein>
<feature type="signal peptide" evidence="1">
    <location>
        <begin position="1"/>
        <end position="24"/>
    </location>
</feature>
<evidence type="ECO:0000313" key="2">
    <source>
        <dbReference type="EMBL" id="KLO07288.1"/>
    </source>
</evidence>
<dbReference type="EMBL" id="KQ086149">
    <property type="protein sequence ID" value="KLO07288.1"/>
    <property type="molecule type" value="Genomic_DNA"/>
</dbReference>
<proteinExistence type="predicted"/>
<evidence type="ECO:0000256" key="1">
    <source>
        <dbReference type="SAM" id="SignalP"/>
    </source>
</evidence>
<evidence type="ECO:0000313" key="3">
    <source>
        <dbReference type="Proteomes" id="UP000053477"/>
    </source>
</evidence>
<reference evidence="2 3" key="1">
    <citation type="submission" date="2015-04" db="EMBL/GenBank/DDBJ databases">
        <title>Complete genome sequence of Schizopora paradoxa KUC8140, a cosmopolitan wood degrader in East Asia.</title>
        <authorList>
            <consortium name="DOE Joint Genome Institute"/>
            <person name="Min B."/>
            <person name="Park H."/>
            <person name="Jang Y."/>
            <person name="Kim J.-J."/>
            <person name="Kim K.H."/>
            <person name="Pangilinan J."/>
            <person name="Lipzen A."/>
            <person name="Riley R."/>
            <person name="Grigoriev I.V."/>
            <person name="Spatafora J.W."/>
            <person name="Choi I.-G."/>
        </authorList>
    </citation>
    <scope>NUCLEOTIDE SEQUENCE [LARGE SCALE GENOMIC DNA]</scope>
    <source>
        <strain evidence="2 3">KUC8140</strain>
    </source>
</reference>